<feature type="active site" description="Proton acceptor" evidence="8">
    <location>
        <position position="336"/>
    </location>
</feature>
<dbReference type="InterPro" id="IPR013792">
    <property type="entry name" value="RNA3'P_cycl/enolpyr_Trfase_a/b"/>
</dbReference>
<dbReference type="InterPro" id="IPR006264">
    <property type="entry name" value="EPSP_synthase"/>
</dbReference>
<comment type="caution">
    <text evidence="8">Lacks conserved residue(s) required for the propagation of feature annotation.</text>
</comment>
<protein>
    <recommendedName>
        <fullName evidence="8">3-phosphoshikimate 1-carboxyvinyltransferase</fullName>
        <ecNumber evidence="8">2.5.1.19</ecNumber>
    </recommendedName>
    <alternativeName>
        <fullName evidence="8">5-enolpyruvylshikimate-3-phosphate synthase</fullName>
        <shortName evidence="8">EPSP synthase</shortName>
        <shortName evidence="8">EPSPS</shortName>
    </alternativeName>
</protein>
<evidence type="ECO:0000256" key="6">
    <source>
        <dbReference type="ARBA" id="ARBA00023141"/>
    </source>
</evidence>
<feature type="binding site" evidence="8">
    <location>
        <position position="184"/>
    </location>
    <ligand>
        <name>phosphoenolpyruvate</name>
        <dbReference type="ChEBI" id="CHEBI:58702"/>
    </ligand>
</feature>
<dbReference type="HAMAP" id="MF_00210">
    <property type="entry name" value="EPSP_synth"/>
    <property type="match status" value="1"/>
</dbReference>
<dbReference type="EMBL" id="NMUQ01000001">
    <property type="protein sequence ID" value="OXM15896.1"/>
    <property type="molecule type" value="Genomic_DNA"/>
</dbReference>
<keyword evidence="3 8" id="KW-0963">Cytoplasm</keyword>
<comment type="function">
    <text evidence="8">Catalyzes the transfer of the enolpyruvyl moiety of phosphoenolpyruvate (PEP) to the 5-hydroxyl of shikimate-3-phosphate (S3P) to produce enolpyruvyl shikimate-3-phosphate and inorganic phosphate.</text>
</comment>
<feature type="binding site" evidence="8">
    <location>
        <position position="136"/>
    </location>
    <ligand>
        <name>phosphoenolpyruvate</name>
        <dbReference type="ChEBI" id="CHEBI:58702"/>
    </ligand>
</feature>
<comment type="catalytic activity">
    <reaction evidence="7">
        <text>3-phosphoshikimate + phosphoenolpyruvate = 5-O-(1-carboxyvinyl)-3-phosphoshikimate + phosphate</text>
        <dbReference type="Rhea" id="RHEA:21256"/>
        <dbReference type="ChEBI" id="CHEBI:43474"/>
        <dbReference type="ChEBI" id="CHEBI:57701"/>
        <dbReference type="ChEBI" id="CHEBI:58702"/>
        <dbReference type="ChEBI" id="CHEBI:145989"/>
        <dbReference type="EC" id="2.5.1.19"/>
    </reaction>
    <physiologicalReaction direction="left-to-right" evidence="7">
        <dbReference type="Rhea" id="RHEA:21257"/>
    </physiologicalReaction>
</comment>
<dbReference type="NCBIfam" id="TIGR01356">
    <property type="entry name" value="aroA"/>
    <property type="match status" value="1"/>
</dbReference>
<feature type="binding site" evidence="8">
    <location>
        <position position="36"/>
    </location>
    <ligand>
        <name>3-phosphoshikimate</name>
        <dbReference type="ChEBI" id="CHEBI:145989"/>
    </ligand>
</feature>
<evidence type="ECO:0000256" key="8">
    <source>
        <dbReference type="HAMAP-Rule" id="MF_00210"/>
    </source>
</evidence>
<evidence type="ECO:0000259" key="9">
    <source>
        <dbReference type="Pfam" id="PF00275"/>
    </source>
</evidence>
<dbReference type="OrthoDB" id="9809920at2"/>
<sequence length="454" mass="49176">MESVQSKASQSVTFDISVRSKPGGQSFLFDSVPGDKSVSQRGIILNAIGEGRGVVHNVLRSRDIESCVAILGQLGVECIWDGDDLAVSGRGLRGLKPPEFELDIGNTATSARLLLSVLAGHPFRVELAGNRLLSTRPMEWVVDPLIRMGARIDYLGNPGRLPLTIEGRAPLLPLDVEATVASAQEKSAMLFAALYAEGTSHYRQLCQSRDHTERLLRYFGIAIKTEENVTSIQGTSSFACLDVWVPGDISSAAFMLAAYVIRNDEQRGELAIRNVGVNPTRLGFFRALRAMGLELELSGEHDLPSGEPQADLHCSPRSSLKSVLVEGDEEVQSLIDEIPLLAAICALAEGTSVIRNCRELKDKDTNRIETTARMLAAFGIQVDYNEDEMVIHGEQRPSAAVVDSCGDHRIAMTAAVLASSLDEPSIIKNCGCIAVSYPNFLADLAQFAEIELLD</sequence>
<feature type="binding site" evidence="8">
    <location>
        <position position="409"/>
    </location>
    <ligand>
        <name>phosphoenolpyruvate</name>
        <dbReference type="ChEBI" id="CHEBI:58702"/>
    </ligand>
</feature>
<evidence type="ECO:0000313" key="11">
    <source>
        <dbReference type="Proteomes" id="UP000215145"/>
    </source>
</evidence>
<dbReference type="GO" id="GO:0009073">
    <property type="term" value="P:aromatic amino acid family biosynthetic process"/>
    <property type="evidence" value="ECO:0007669"/>
    <property type="project" value="UniProtKB-KW"/>
</dbReference>
<dbReference type="PANTHER" id="PTHR21090:SF5">
    <property type="entry name" value="PENTAFUNCTIONAL AROM POLYPEPTIDE"/>
    <property type="match status" value="1"/>
</dbReference>
<feature type="binding site" evidence="8">
    <location>
        <position position="41"/>
    </location>
    <ligand>
        <name>3-phosphoshikimate</name>
        <dbReference type="ChEBI" id="CHEBI:145989"/>
    </ligand>
</feature>
<feature type="domain" description="Enolpyruvate transferase" evidence="9">
    <location>
        <begin position="32"/>
        <end position="443"/>
    </location>
</feature>
<dbReference type="GO" id="GO:0003866">
    <property type="term" value="F:3-phosphoshikimate 1-carboxyvinyltransferase activity"/>
    <property type="evidence" value="ECO:0007669"/>
    <property type="project" value="UniProtKB-UniRule"/>
</dbReference>
<keyword evidence="11" id="KW-1185">Reference proteome</keyword>
<feature type="binding site" evidence="8">
    <location>
        <position position="363"/>
    </location>
    <ligand>
        <name>3-phosphoshikimate</name>
        <dbReference type="ChEBI" id="CHEBI:145989"/>
    </ligand>
</feature>
<comment type="pathway">
    <text evidence="1 8">Metabolic intermediate biosynthesis; chorismate biosynthesis; chorismate from D-erythrose 4-phosphate and phosphoenolpyruvate: step 6/7.</text>
</comment>
<evidence type="ECO:0000256" key="4">
    <source>
        <dbReference type="ARBA" id="ARBA00022605"/>
    </source>
</evidence>
<keyword evidence="4 8" id="KW-0028">Amino-acid biosynthesis</keyword>
<feature type="binding site" evidence="8">
    <location>
        <position position="36"/>
    </location>
    <ligand>
        <name>phosphoenolpyruvate</name>
        <dbReference type="ChEBI" id="CHEBI:58702"/>
    </ligand>
</feature>
<comment type="subcellular location">
    <subcellularLocation>
        <location evidence="8">Cytoplasm</location>
    </subcellularLocation>
</comment>
<evidence type="ECO:0000256" key="1">
    <source>
        <dbReference type="ARBA" id="ARBA00004811"/>
    </source>
</evidence>
<organism evidence="10 11">
    <name type="scientific">Paenibacillus herberti</name>
    <dbReference type="NCBI Taxonomy" id="1619309"/>
    <lineage>
        <taxon>Bacteria</taxon>
        <taxon>Bacillati</taxon>
        <taxon>Bacillota</taxon>
        <taxon>Bacilli</taxon>
        <taxon>Bacillales</taxon>
        <taxon>Paenibacillaceae</taxon>
        <taxon>Paenibacillus</taxon>
    </lineage>
</organism>
<dbReference type="UniPathway" id="UPA00053">
    <property type="reaction ID" value="UER00089"/>
</dbReference>
<comment type="caution">
    <text evidence="10">The sequence shown here is derived from an EMBL/GenBank/DDBJ whole genome shotgun (WGS) entry which is preliminary data.</text>
</comment>
<dbReference type="InterPro" id="IPR001986">
    <property type="entry name" value="Enolpyruvate_Tfrase_dom"/>
</dbReference>
<feature type="binding site" evidence="8">
    <location>
        <position position="184"/>
    </location>
    <ligand>
        <name>3-phosphoshikimate</name>
        <dbReference type="ChEBI" id="CHEBI:145989"/>
    </ligand>
</feature>
<dbReference type="CDD" id="cd01556">
    <property type="entry name" value="EPSP_synthase"/>
    <property type="match status" value="1"/>
</dbReference>
<dbReference type="SUPFAM" id="SSF55205">
    <property type="entry name" value="EPT/RTPC-like"/>
    <property type="match status" value="1"/>
</dbReference>
<keyword evidence="6 8" id="KW-0057">Aromatic amino acid biosynthesis</keyword>
<proteinExistence type="inferred from homology"/>
<dbReference type="InterPro" id="IPR036968">
    <property type="entry name" value="Enolpyruvate_Tfrase_sf"/>
</dbReference>
<name>A0A229P0W8_9BACL</name>
<dbReference type="PIRSF" id="PIRSF000505">
    <property type="entry name" value="EPSPS"/>
    <property type="match status" value="1"/>
</dbReference>
<feature type="binding site" evidence="8">
    <location>
        <position position="37"/>
    </location>
    <ligand>
        <name>3-phosphoshikimate</name>
        <dbReference type="ChEBI" id="CHEBI:145989"/>
    </ligand>
</feature>
<feature type="binding site" evidence="8">
    <location>
        <position position="182"/>
    </location>
    <ligand>
        <name>3-phosphoshikimate</name>
        <dbReference type="ChEBI" id="CHEBI:145989"/>
    </ligand>
</feature>
<dbReference type="Gene3D" id="3.65.10.10">
    <property type="entry name" value="Enolpyruvate transferase domain"/>
    <property type="match status" value="2"/>
</dbReference>
<dbReference type="GO" id="GO:0008652">
    <property type="term" value="P:amino acid biosynthetic process"/>
    <property type="evidence" value="ECO:0007669"/>
    <property type="project" value="UniProtKB-KW"/>
</dbReference>
<gene>
    <name evidence="8 10" type="primary">aroA</name>
    <name evidence="10" type="ORF">CGZ75_04065</name>
</gene>
<dbReference type="Pfam" id="PF00275">
    <property type="entry name" value="EPSP_synthase"/>
    <property type="match status" value="1"/>
</dbReference>
<comment type="subunit">
    <text evidence="8">Monomer.</text>
</comment>
<dbReference type="RefSeq" id="WP_089522985.1">
    <property type="nucleotide sequence ID" value="NZ_NMUQ01000001.1"/>
</dbReference>
<keyword evidence="5 8" id="KW-0808">Transferase</keyword>
<reference evidence="10 11" key="1">
    <citation type="submission" date="2017-07" db="EMBL/GenBank/DDBJ databases">
        <title>Paenibacillus herberti R33 genome sequencing and assembly.</title>
        <authorList>
            <person name="Su W."/>
        </authorList>
    </citation>
    <scope>NUCLEOTIDE SEQUENCE [LARGE SCALE GENOMIC DNA]</scope>
    <source>
        <strain evidence="10 11">R33</strain>
    </source>
</reference>
<evidence type="ECO:0000313" key="10">
    <source>
        <dbReference type="EMBL" id="OXM15896.1"/>
    </source>
</evidence>
<feature type="binding site" evidence="8">
    <location>
        <position position="367"/>
    </location>
    <ligand>
        <name>phosphoenolpyruvate</name>
        <dbReference type="ChEBI" id="CHEBI:58702"/>
    </ligand>
</feature>
<evidence type="ECO:0000256" key="2">
    <source>
        <dbReference type="ARBA" id="ARBA00009948"/>
    </source>
</evidence>
<dbReference type="AlphaFoldDB" id="A0A229P0W8"/>
<dbReference type="PANTHER" id="PTHR21090">
    <property type="entry name" value="AROM/DEHYDROQUINATE SYNTHASE"/>
    <property type="match status" value="1"/>
</dbReference>
<accession>A0A229P0W8</accession>
<evidence type="ECO:0000256" key="7">
    <source>
        <dbReference type="ARBA" id="ARBA00044633"/>
    </source>
</evidence>
<evidence type="ECO:0000256" key="5">
    <source>
        <dbReference type="ARBA" id="ARBA00022679"/>
    </source>
</evidence>
<evidence type="ECO:0000256" key="3">
    <source>
        <dbReference type="ARBA" id="ARBA00022490"/>
    </source>
</evidence>
<dbReference type="GO" id="GO:0009423">
    <property type="term" value="P:chorismate biosynthetic process"/>
    <property type="evidence" value="ECO:0007669"/>
    <property type="project" value="UniProtKB-UniRule"/>
</dbReference>
<feature type="binding site" evidence="8">
    <location>
        <position position="336"/>
    </location>
    <ligand>
        <name>3-phosphoshikimate</name>
        <dbReference type="ChEBI" id="CHEBI:145989"/>
    </ligand>
</feature>
<dbReference type="FunFam" id="3.65.10.10:FF:000005">
    <property type="entry name" value="3-phosphoshikimate 1-carboxyvinyltransferase"/>
    <property type="match status" value="1"/>
</dbReference>
<dbReference type="Proteomes" id="UP000215145">
    <property type="component" value="Unassembled WGS sequence"/>
</dbReference>
<dbReference type="EC" id="2.5.1.19" evidence="8"/>
<dbReference type="GO" id="GO:0005737">
    <property type="term" value="C:cytoplasm"/>
    <property type="evidence" value="ECO:0007669"/>
    <property type="project" value="UniProtKB-SubCell"/>
</dbReference>
<comment type="similarity">
    <text evidence="2 8">Belongs to the EPSP synthase family.</text>
</comment>